<name>A0A9D2RJN5_9BURK</name>
<feature type="transmembrane region" description="Helical" evidence="6">
    <location>
        <begin position="23"/>
        <end position="42"/>
    </location>
</feature>
<dbReference type="InterPro" id="IPR003856">
    <property type="entry name" value="LPS_length_determ_N"/>
</dbReference>
<keyword evidence="4 6" id="KW-1133">Transmembrane helix</keyword>
<dbReference type="AlphaFoldDB" id="A0A9D2RJN5"/>
<proteinExistence type="predicted"/>
<dbReference type="GO" id="GO:0005886">
    <property type="term" value="C:plasma membrane"/>
    <property type="evidence" value="ECO:0007669"/>
    <property type="project" value="UniProtKB-SubCell"/>
</dbReference>
<keyword evidence="5 6" id="KW-0472">Membrane</keyword>
<organism evidence="9 10">
    <name type="scientific">Candidatus Paenalcaligenes intestinipullorum</name>
    <dbReference type="NCBI Taxonomy" id="2838718"/>
    <lineage>
        <taxon>Bacteria</taxon>
        <taxon>Pseudomonadati</taxon>
        <taxon>Pseudomonadota</taxon>
        <taxon>Betaproteobacteria</taxon>
        <taxon>Burkholderiales</taxon>
        <taxon>Alcaligenaceae</taxon>
        <taxon>Paenalcaligenes</taxon>
    </lineage>
</organism>
<evidence type="ECO:0000313" key="9">
    <source>
        <dbReference type="EMBL" id="HJD44243.1"/>
    </source>
</evidence>
<dbReference type="Gene3D" id="3.30.1890.10">
    <property type="entry name" value="FepE-like"/>
    <property type="match status" value="1"/>
</dbReference>
<feature type="domain" description="Polysaccharide chain length determinant N-terminal" evidence="7">
    <location>
        <begin position="7"/>
        <end position="59"/>
    </location>
</feature>
<dbReference type="GO" id="GO:0004713">
    <property type="term" value="F:protein tyrosine kinase activity"/>
    <property type="evidence" value="ECO:0007669"/>
    <property type="project" value="TreeGrafter"/>
</dbReference>
<dbReference type="Pfam" id="PF13807">
    <property type="entry name" value="GNVR"/>
    <property type="match status" value="1"/>
</dbReference>
<keyword evidence="2" id="KW-1003">Cell membrane</keyword>
<comment type="caution">
    <text evidence="9">The sequence shown here is derived from an EMBL/GenBank/DDBJ whole genome shotgun (WGS) entry which is preliminary data.</text>
</comment>
<dbReference type="PANTHER" id="PTHR32309:SF13">
    <property type="entry name" value="FERRIC ENTEROBACTIN TRANSPORT PROTEIN FEPE"/>
    <property type="match status" value="1"/>
</dbReference>
<evidence type="ECO:0000259" key="7">
    <source>
        <dbReference type="Pfam" id="PF02706"/>
    </source>
</evidence>
<dbReference type="SUPFAM" id="SSF160355">
    <property type="entry name" value="Bacterial polysaccharide co-polymerase-like"/>
    <property type="match status" value="1"/>
</dbReference>
<evidence type="ECO:0000256" key="5">
    <source>
        <dbReference type="ARBA" id="ARBA00023136"/>
    </source>
</evidence>
<evidence type="ECO:0000313" key="10">
    <source>
        <dbReference type="Proteomes" id="UP000823889"/>
    </source>
</evidence>
<gene>
    <name evidence="9" type="ORF">H9906_04340</name>
</gene>
<protein>
    <submittedName>
        <fullName evidence="9">Uncharacterized protein</fullName>
    </submittedName>
</protein>
<reference evidence="9" key="1">
    <citation type="journal article" date="2021" name="PeerJ">
        <title>Extensive microbial diversity within the chicken gut microbiome revealed by metagenomics and culture.</title>
        <authorList>
            <person name="Gilroy R."/>
            <person name="Ravi A."/>
            <person name="Getino M."/>
            <person name="Pursley I."/>
            <person name="Horton D.L."/>
            <person name="Alikhan N.F."/>
            <person name="Baker D."/>
            <person name="Gharbi K."/>
            <person name="Hall N."/>
            <person name="Watson M."/>
            <person name="Adriaenssens E.M."/>
            <person name="Foster-Nyarko E."/>
            <person name="Jarju S."/>
            <person name="Secka A."/>
            <person name="Antonio M."/>
            <person name="Oren A."/>
            <person name="Chaudhuri R.R."/>
            <person name="La Ragione R."/>
            <person name="Hildebrand F."/>
            <person name="Pallen M.J."/>
        </authorList>
    </citation>
    <scope>NUCLEOTIDE SEQUENCE</scope>
    <source>
        <strain evidence="9">9264</strain>
    </source>
</reference>
<sequence length="351" mass="39968">AEPTHNDEIDLTELFATLWQNKLTILLITFFCGVLGVAYALLATEKWTSEAHIIAPRIGEIKNYAEIRRALNRADSNSGVDTSSIEAGLFGNFLSLANSRQNQLTIFSQSPYYQKKIEELDTELARRIALEDLLNQFDIEAPKKEGMIPFYTLTFSAETPDEANETLQFFIDKINKQALQLFDSEYKDHLETDILQRRRTLKNIETNLQTDRNIRIEVLEEALDTARKAGLNNYTVGRNVDGSTVIELNNSNRLFMLGEKFLSAELDTTKNAPLIYPAEYRETQRRLVELEGIKEYDLPKNVGVRFQLEPTFPTKRDAPKRVLIVLLSLILGGMVGVGYVLVRKQFQPTKA</sequence>
<accession>A0A9D2RJN5</accession>
<evidence type="ECO:0000256" key="4">
    <source>
        <dbReference type="ARBA" id="ARBA00022989"/>
    </source>
</evidence>
<feature type="domain" description="Tyrosine-protein kinase G-rich" evidence="8">
    <location>
        <begin position="313"/>
        <end position="344"/>
    </location>
</feature>
<comment type="subcellular location">
    <subcellularLocation>
        <location evidence="1">Cell membrane</location>
        <topology evidence="1">Multi-pass membrane protein</topology>
    </subcellularLocation>
</comment>
<evidence type="ECO:0000256" key="3">
    <source>
        <dbReference type="ARBA" id="ARBA00022692"/>
    </source>
</evidence>
<dbReference type="EMBL" id="DWUQ01000087">
    <property type="protein sequence ID" value="HJD44243.1"/>
    <property type="molecule type" value="Genomic_DNA"/>
</dbReference>
<dbReference type="InterPro" id="IPR050445">
    <property type="entry name" value="Bact_polysacc_biosynth/exp"/>
</dbReference>
<feature type="non-terminal residue" evidence="9">
    <location>
        <position position="1"/>
    </location>
</feature>
<dbReference type="PANTHER" id="PTHR32309">
    <property type="entry name" value="TYROSINE-PROTEIN KINASE"/>
    <property type="match status" value="1"/>
</dbReference>
<feature type="transmembrane region" description="Helical" evidence="6">
    <location>
        <begin position="322"/>
        <end position="342"/>
    </location>
</feature>
<evidence type="ECO:0000259" key="8">
    <source>
        <dbReference type="Pfam" id="PF13807"/>
    </source>
</evidence>
<dbReference type="Proteomes" id="UP000823889">
    <property type="component" value="Unassembled WGS sequence"/>
</dbReference>
<evidence type="ECO:0000256" key="6">
    <source>
        <dbReference type="SAM" id="Phobius"/>
    </source>
</evidence>
<keyword evidence="3 6" id="KW-0812">Transmembrane</keyword>
<evidence type="ECO:0000256" key="2">
    <source>
        <dbReference type="ARBA" id="ARBA00022475"/>
    </source>
</evidence>
<dbReference type="InterPro" id="IPR032807">
    <property type="entry name" value="GNVR"/>
</dbReference>
<reference evidence="9" key="2">
    <citation type="submission" date="2021-04" db="EMBL/GenBank/DDBJ databases">
        <authorList>
            <person name="Gilroy R."/>
        </authorList>
    </citation>
    <scope>NUCLEOTIDE SEQUENCE</scope>
    <source>
        <strain evidence="9">9264</strain>
    </source>
</reference>
<evidence type="ECO:0000256" key="1">
    <source>
        <dbReference type="ARBA" id="ARBA00004651"/>
    </source>
</evidence>
<dbReference type="Pfam" id="PF02706">
    <property type="entry name" value="Wzz"/>
    <property type="match status" value="1"/>
</dbReference>